<keyword evidence="15" id="KW-1185">Reference proteome</keyword>
<evidence type="ECO:0000256" key="11">
    <source>
        <dbReference type="SAM" id="Coils"/>
    </source>
</evidence>
<feature type="binding site" evidence="9">
    <location>
        <begin position="159"/>
        <end position="166"/>
    </location>
    <ligand>
        <name>ATP</name>
        <dbReference type="ChEBI" id="CHEBI:30616"/>
    </ligand>
</feature>
<keyword evidence="8" id="KW-0206">Cytoskeleton</keyword>
<feature type="compositionally biased region" description="Polar residues" evidence="12">
    <location>
        <begin position="859"/>
        <end position="872"/>
    </location>
</feature>
<organism evidence="14 15">
    <name type="scientific">Conidiobolus coronatus (strain ATCC 28846 / CBS 209.66 / NRRL 28638)</name>
    <name type="common">Delacroixia coronata</name>
    <dbReference type="NCBI Taxonomy" id="796925"/>
    <lineage>
        <taxon>Eukaryota</taxon>
        <taxon>Fungi</taxon>
        <taxon>Fungi incertae sedis</taxon>
        <taxon>Zoopagomycota</taxon>
        <taxon>Entomophthoromycotina</taxon>
        <taxon>Entomophthoromycetes</taxon>
        <taxon>Entomophthorales</taxon>
        <taxon>Ancylistaceae</taxon>
        <taxon>Conidiobolus</taxon>
    </lineage>
</organism>
<dbReference type="SUPFAM" id="SSF52540">
    <property type="entry name" value="P-loop containing nucleoside triphosphate hydrolases"/>
    <property type="match status" value="1"/>
</dbReference>
<evidence type="ECO:0000256" key="1">
    <source>
        <dbReference type="ARBA" id="ARBA00004245"/>
    </source>
</evidence>
<evidence type="ECO:0000256" key="8">
    <source>
        <dbReference type="ARBA" id="ARBA00023212"/>
    </source>
</evidence>
<dbReference type="InterPro" id="IPR027417">
    <property type="entry name" value="P-loop_NTPase"/>
</dbReference>
<evidence type="ECO:0000256" key="10">
    <source>
        <dbReference type="RuleBase" id="RU000394"/>
    </source>
</evidence>
<dbReference type="GO" id="GO:0035371">
    <property type="term" value="C:microtubule plus-end"/>
    <property type="evidence" value="ECO:0007669"/>
    <property type="project" value="UniProtKB-ARBA"/>
</dbReference>
<dbReference type="GO" id="GO:0005634">
    <property type="term" value="C:nucleus"/>
    <property type="evidence" value="ECO:0007669"/>
    <property type="project" value="UniProtKB-ARBA"/>
</dbReference>
<dbReference type="PROSITE" id="PS00411">
    <property type="entry name" value="KINESIN_MOTOR_1"/>
    <property type="match status" value="1"/>
</dbReference>
<evidence type="ECO:0000256" key="6">
    <source>
        <dbReference type="ARBA" id="ARBA00023054"/>
    </source>
</evidence>
<proteinExistence type="inferred from homology"/>
<sequence length="893" mass="100551">MSLPVIKENADESNVTANNNSSFISTSSITVSVRVRPISKIELEQMEPEEDNRYFFKSKARLSVTQKEENKNYLRRVVHCINDKLIIFDPPKDKLKNEKSFAKPFGKPDNVSKRHRDERFYFDKVFGEQSTQEDIYLETTRPLIQGVLEGFNATVFAYGATGCGKTHTISGTPDQPGIIYLAMQELFDKIAELSEENIFEITLSYLEVYNECIYDLLIPEGSKKYPLIMREDSKDGISLPELSQHYPSSVDEVMKLVLQGNQNRTISPTLANAVSSRSHAVLQVTIRQRPKTSNISTRYTMATLSLIDLAGSERASATQNRGTRMVEGANINRSLLALGSCINALCRKSKNVHIPYRNSKLTRLLKFSLGGNCRTVMIVCISPTSTFYEETLNTLNYANRAKNINTKVSKNSTNVDLHVTQYTQVIANLRKEISQLKTKLSEKSQIPQRSITNGGPISRIPPNSQVQSKNYEDFEEKRSQFKSAAASLLANENQREKILTQLKSLDQRIHILEEWLNSETPSESNSSFGAYYNGVKNAKIELEKRKLSLEKEIRQLSTQTNQKTIANRSLEELLRNASMKYDATHRSILELDLKLIQQQFLANKHEHSYNDIKHFSDQSNELLSTFMSINSQCLFGLKDVLNKCESQSIDTSVLNNIYMKSIEVFTKTNQLISKPSETQASLTSSPSRLSISSKPSVTDHLLHKLNPRSRPIPSAMASYKSPSAPKKSVRIDAPSPHRRFKPRISEPPRPVTKFGNFKPKVDLFDIKKQSFISSTDLKKSASTAPKSVNTPSKPPISARSRASVLPRLPITRVPRQPSTPQPKRRILNTVSETGSQTSSPTQSSKRPRPPTSFLPRPSTLGTPNKRTSPSTRRLSEGIPSKPHFEGRPVFGKY</sequence>
<accession>A0A137PHM1</accession>
<evidence type="ECO:0000313" key="15">
    <source>
        <dbReference type="Proteomes" id="UP000070444"/>
    </source>
</evidence>
<dbReference type="PANTHER" id="PTHR47968">
    <property type="entry name" value="CENTROMERE PROTEIN E"/>
    <property type="match status" value="1"/>
</dbReference>
<evidence type="ECO:0000313" key="14">
    <source>
        <dbReference type="EMBL" id="KXN74480.1"/>
    </source>
</evidence>
<dbReference type="Gene3D" id="3.40.850.10">
    <property type="entry name" value="Kinesin motor domain"/>
    <property type="match status" value="1"/>
</dbReference>
<feature type="compositionally biased region" description="Polar residues" evidence="12">
    <location>
        <begin position="774"/>
        <end position="791"/>
    </location>
</feature>
<dbReference type="GO" id="GO:0070462">
    <property type="term" value="P:plus-end specific microtubule depolymerization"/>
    <property type="evidence" value="ECO:0007669"/>
    <property type="project" value="UniProtKB-ARBA"/>
</dbReference>
<dbReference type="PRINTS" id="PR00380">
    <property type="entry name" value="KINESINHEAVY"/>
</dbReference>
<keyword evidence="2" id="KW-0963">Cytoplasm</keyword>
<reference evidence="14 15" key="1">
    <citation type="journal article" date="2015" name="Genome Biol. Evol.">
        <title>Phylogenomic analyses indicate that early fungi evolved digesting cell walls of algal ancestors of land plants.</title>
        <authorList>
            <person name="Chang Y."/>
            <person name="Wang S."/>
            <person name="Sekimoto S."/>
            <person name="Aerts A.L."/>
            <person name="Choi C."/>
            <person name="Clum A."/>
            <person name="LaButti K.M."/>
            <person name="Lindquist E.A."/>
            <person name="Yee Ngan C."/>
            <person name="Ohm R.A."/>
            <person name="Salamov A.A."/>
            <person name="Grigoriev I.V."/>
            <person name="Spatafora J.W."/>
            <person name="Berbee M.L."/>
        </authorList>
    </citation>
    <scope>NUCLEOTIDE SEQUENCE [LARGE SCALE GENOMIC DNA]</scope>
    <source>
        <strain evidence="14 15">NRRL 28638</strain>
    </source>
</reference>
<dbReference type="GO" id="GO:0090307">
    <property type="term" value="P:mitotic spindle assembly"/>
    <property type="evidence" value="ECO:0007669"/>
    <property type="project" value="UniProtKB-ARBA"/>
</dbReference>
<dbReference type="GO" id="GO:0008574">
    <property type="term" value="F:plus-end-directed microtubule motor activity"/>
    <property type="evidence" value="ECO:0007669"/>
    <property type="project" value="UniProtKB-ARBA"/>
</dbReference>
<dbReference type="EMBL" id="KQ964423">
    <property type="protein sequence ID" value="KXN74480.1"/>
    <property type="molecule type" value="Genomic_DNA"/>
</dbReference>
<evidence type="ECO:0000256" key="5">
    <source>
        <dbReference type="ARBA" id="ARBA00022840"/>
    </source>
</evidence>
<dbReference type="SMART" id="SM00129">
    <property type="entry name" value="KISc"/>
    <property type="match status" value="1"/>
</dbReference>
<dbReference type="AlphaFoldDB" id="A0A137PHM1"/>
<name>A0A137PHM1_CONC2</name>
<evidence type="ECO:0000256" key="12">
    <source>
        <dbReference type="SAM" id="MobiDB-lite"/>
    </source>
</evidence>
<feature type="coiled-coil region" evidence="11">
    <location>
        <begin position="532"/>
        <end position="559"/>
    </location>
</feature>
<evidence type="ECO:0000259" key="13">
    <source>
        <dbReference type="PROSITE" id="PS50067"/>
    </source>
</evidence>
<dbReference type="InterPro" id="IPR036961">
    <property type="entry name" value="Kinesin_motor_dom_sf"/>
</dbReference>
<keyword evidence="3 10" id="KW-0493">Microtubule</keyword>
<dbReference type="GO" id="GO:0033047">
    <property type="term" value="P:regulation of mitotic sister chromatid segregation"/>
    <property type="evidence" value="ECO:0007669"/>
    <property type="project" value="UniProtKB-ARBA"/>
</dbReference>
<feature type="region of interest" description="Disordered" evidence="12">
    <location>
        <begin position="444"/>
        <end position="465"/>
    </location>
</feature>
<dbReference type="PANTHER" id="PTHR47968:SF13">
    <property type="entry name" value="KINESIN-LIKE PROTEIN KIF19 ISOFORM X1"/>
    <property type="match status" value="1"/>
</dbReference>
<dbReference type="CDD" id="cd01370">
    <property type="entry name" value="KISc_KIP3_like"/>
    <property type="match status" value="1"/>
</dbReference>
<dbReference type="GO" id="GO:0005524">
    <property type="term" value="F:ATP binding"/>
    <property type="evidence" value="ECO:0007669"/>
    <property type="project" value="UniProtKB-UniRule"/>
</dbReference>
<comment type="subcellular location">
    <subcellularLocation>
        <location evidence="1">Cytoplasm</location>
        <location evidence="1">Cytoskeleton</location>
    </subcellularLocation>
</comment>
<dbReference type="GO" id="GO:0010970">
    <property type="term" value="P:transport along microtubule"/>
    <property type="evidence" value="ECO:0007669"/>
    <property type="project" value="UniProtKB-ARBA"/>
</dbReference>
<evidence type="ECO:0000256" key="2">
    <source>
        <dbReference type="ARBA" id="ARBA00022490"/>
    </source>
</evidence>
<dbReference type="FunFam" id="3.40.850.10:FF:000090">
    <property type="entry name" value="Kinesin-like protein"/>
    <property type="match status" value="1"/>
</dbReference>
<keyword evidence="5 9" id="KW-0067">ATP-binding</keyword>
<dbReference type="InterPro" id="IPR027640">
    <property type="entry name" value="Kinesin-like_fam"/>
</dbReference>
<evidence type="ECO:0000256" key="7">
    <source>
        <dbReference type="ARBA" id="ARBA00023175"/>
    </source>
</evidence>
<dbReference type="GO" id="GO:0051656">
    <property type="term" value="P:establishment of organelle localization"/>
    <property type="evidence" value="ECO:0007669"/>
    <property type="project" value="UniProtKB-ARBA"/>
</dbReference>
<feature type="region of interest" description="Disordered" evidence="12">
    <location>
        <begin position="774"/>
        <end position="893"/>
    </location>
</feature>
<dbReference type="Pfam" id="PF00225">
    <property type="entry name" value="Kinesin"/>
    <property type="match status" value="1"/>
</dbReference>
<protein>
    <recommendedName>
        <fullName evidence="10">Kinesin-like protein</fullName>
    </recommendedName>
</protein>
<evidence type="ECO:0000256" key="3">
    <source>
        <dbReference type="ARBA" id="ARBA00022701"/>
    </source>
</evidence>
<dbReference type="GO" id="GO:0008017">
    <property type="term" value="F:microtubule binding"/>
    <property type="evidence" value="ECO:0007669"/>
    <property type="project" value="InterPro"/>
</dbReference>
<dbReference type="STRING" id="796925.A0A137PHM1"/>
<evidence type="ECO:0000256" key="9">
    <source>
        <dbReference type="PROSITE-ProRule" id="PRU00283"/>
    </source>
</evidence>
<comment type="similarity">
    <text evidence="9 10">Belongs to the TRAFAC class myosin-kinesin ATPase superfamily. Kinesin family.</text>
</comment>
<dbReference type="PROSITE" id="PS50067">
    <property type="entry name" value="KINESIN_MOTOR_2"/>
    <property type="match status" value="1"/>
</dbReference>
<evidence type="ECO:0000256" key="4">
    <source>
        <dbReference type="ARBA" id="ARBA00022741"/>
    </source>
</evidence>
<feature type="compositionally biased region" description="Low complexity" evidence="12">
    <location>
        <begin position="681"/>
        <end position="696"/>
    </location>
</feature>
<keyword evidence="4 9" id="KW-0547">Nucleotide-binding</keyword>
<dbReference type="InterPro" id="IPR001752">
    <property type="entry name" value="Kinesin_motor_dom"/>
</dbReference>
<gene>
    <name evidence="14" type="ORF">CONCODRAFT_54595</name>
</gene>
<feature type="domain" description="Kinesin motor" evidence="13">
    <location>
        <begin position="28"/>
        <end position="404"/>
    </location>
</feature>
<feature type="compositionally biased region" description="Low complexity" evidence="12">
    <location>
        <begin position="831"/>
        <end position="844"/>
    </location>
</feature>
<feature type="region of interest" description="Disordered" evidence="12">
    <location>
        <begin position="675"/>
        <end position="756"/>
    </location>
</feature>
<keyword evidence="7 9" id="KW-0505">Motor protein</keyword>
<keyword evidence="6 11" id="KW-0175">Coiled coil</keyword>
<feature type="compositionally biased region" description="Low complexity" evidence="12">
    <location>
        <begin position="713"/>
        <end position="726"/>
    </location>
</feature>
<dbReference type="InterPro" id="IPR019821">
    <property type="entry name" value="Kinesin_motor_CS"/>
</dbReference>
<dbReference type="OrthoDB" id="3176171at2759"/>
<dbReference type="GO" id="GO:0061673">
    <property type="term" value="C:mitotic spindle astral microtubule"/>
    <property type="evidence" value="ECO:0007669"/>
    <property type="project" value="UniProtKB-ARBA"/>
</dbReference>
<dbReference type="Proteomes" id="UP000070444">
    <property type="component" value="Unassembled WGS sequence"/>
</dbReference>